<dbReference type="NCBIfam" id="NF009020">
    <property type="entry name" value="PRK12356.1"/>
    <property type="match status" value="1"/>
</dbReference>
<dbReference type="EMBL" id="LLYA01000146">
    <property type="protein sequence ID" value="KRR25170.1"/>
    <property type="molecule type" value="Genomic_DNA"/>
</dbReference>
<evidence type="ECO:0000256" key="1">
    <source>
        <dbReference type="ARBA" id="ARBA00011076"/>
    </source>
</evidence>
<dbReference type="InterPro" id="IPR012338">
    <property type="entry name" value="Beta-lactam/transpept-like"/>
</dbReference>
<evidence type="ECO:0000256" key="5">
    <source>
        <dbReference type="HAMAP-Rule" id="MF_00313"/>
    </source>
</evidence>
<feature type="binding site" evidence="5">
    <location>
        <position position="135"/>
    </location>
    <ligand>
        <name>substrate</name>
    </ligand>
</feature>
<comment type="subunit">
    <text evidence="5">Homotetramer.</text>
</comment>
<dbReference type="AlphaFoldDB" id="A0A0R3MYL8"/>
<reference evidence="6 7" key="1">
    <citation type="submission" date="2014-03" db="EMBL/GenBank/DDBJ databases">
        <title>Bradyrhizobium valentinum sp. nov., isolated from effective nodules of Lupinus mariae-josephae, a lupine endemic of basic-lime soils in Eastern Spain.</title>
        <authorList>
            <person name="Duran D."/>
            <person name="Rey L."/>
            <person name="Navarro A."/>
            <person name="Busquets A."/>
            <person name="Imperial J."/>
            <person name="Ruiz-Argueso T."/>
        </authorList>
    </citation>
    <scope>NUCLEOTIDE SEQUENCE [LARGE SCALE GENOMIC DNA]</scope>
    <source>
        <strain evidence="6 7">Ro19</strain>
    </source>
</reference>
<evidence type="ECO:0000313" key="7">
    <source>
        <dbReference type="Proteomes" id="UP000052023"/>
    </source>
</evidence>
<comment type="caution">
    <text evidence="6">The sequence shown here is derived from an EMBL/GenBank/DDBJ whole genome shotgun (WGS) entry which is preliminary data.</text>
</comment>
<dbReference type="Proteomes" id="UP000052023">
    <property type="component" value="Unassembled WGS sequence"/>
</dbReference>
<dbReference type="NCBIfam" id="TIGR03814">
    <property type="entry name" value="Gln_ase"/>
    <property type="match status" value="1"/>
</dbReference>
<name>A0A0R3MYL8_9BRAD</name>
<dbReference type="Gene3D" id="3.40.710.10">
    <property type="entry name" value="DD-peptidase/beta-lactamase superfamily"/>
    <property type="match status" value="1"/>
</dbReference>
<evidence type="ECO:0000256" key="4">
    <source>
        <dbReference type="ARBA" id="ARBA00049534"/>
    </source>
</evidence>
<comment type="similarity">
    <text evidence="1 5">Belongs to the glutaminase family.</text>
</comment>
<feature type="binding site" evidence="5">
    <location>
        <position position="262"/>
    </location>
    <ligand>
        <name>substrate</name>
    </ligand>
</feature>
<feature type="binding site" evidence="5">
    <location>
        <position position="186"/>
    </location>
    <ligand>
        <name>substrate</name>
    </ligand>
</feature>
<dbReference type="GO" id="GO:0006537">
    <property type="term" value="P:glutamate biosynthetic process"/>
    <property type="evidence" value="ECO:0007669"/>
    <property type="project" value="TreeGrafter"/>
</dbReference>
<dbReference type="HAMAP" id="MF_00313">
    <property type="entry name" value="Glutaminase"/>
    <property type="match status" value="1"/>
</dbReference>
<comment type="catalytic activity">
    <reaction evidence="4 5">
        <text>L-glutamine + H2O = L-glutamate + NH4(+)</text>
        <dbReference type="Rhea" id="RHEA:15889"/>
        <dbReference type="ChEBI" id="CHEBI:15377"/>
        <dbReference type="ChEBI" id="CHEBI:28938"/>
        <dbReference type="ChEBI" id="CHEBI:29985"/>
        <dbReference type="ChEBI" id="CHEBI:58359"/>
        <dbReference type="EC" id="3.5.1.2"/>
    </reaction>
</comment>
<evidence type="ECO:0000256" key="2">
    <source>
        <dbReference type="ARBA" id="ARBA00012918"/>
    </source>
</evidence>
<dbReference type="PANTHER" id="PTHR12544">
    <property type="entry name" value="GLUTAMINASE"/>
    <property type="match status" value="1"/>
</dbReference>
<evidence type="ECO:0000313" key="6">
    <source>
        <dbReference type="EMBL" id="KRR25170.1"/>
    </source>
</evidence>
<dbReference type="InterPro" id="IPR015868">
    <property type="entry name" value="Glutaminase"/>
</dbReference>
<sequence>MDSRLISERSERPYISTGHLPEPDMVQRFVSDAHRRFKSNGEGQNSQVYPALARVPRELFGICVAGTSGRVYEAGDTEYEFSIMSVSKPFVFALVCETIGPEEARRRLGANATGLPFNSLAAIEQGGGRTNPMVNAGAIATTSLVPGLTAEGQWQFIHDGLSRFAGRKLALNEEVYASASQTNYRNRSIARLLQSYDRIYCDAKQATDLYTKQCSLNVSARDLAVMGATLADGGVNPVTRQRVVDAAVCHYALTVMITAGLYETSGDWLYDIGLPGKSGIGGGIVAVSPGKGGFGTFAPPLDAAGNSVKGQLAAKFLSQRLGMDLFVSQPEN</sequence>
<proteinExistence type="inferred from homology"/>
<dbReference type="GO" id="GO:0004359">
    <property type="term" value="F:glutaminase activity"/>
    <property type="evidence" value="ECO:0007669"/>
    <property type="project" value="UniProtKB-UniRule"/>
</dbReference>
<accession>A0A0R3MYL8</accession>
<dbReference type="OrthoDB" id="9788822at2"/>
<evidence type="ECO:0000256" key="3">
    <source>
        <dbReference type="ARBA" id="ARBA00022801"/>
    </source>
</evidence>
<organism evidence="6 7">
    <name type="scientific">Bradyrhizobium retamae</name>
    <dbReference type="NCBI Taxonomy" id="1300035"/>
    <lineage>
        <taxon>Bacteria</taxon>
        <taxon>Pseudomonadati</taxon>
        <taxon>Pseudomonadota</taxon>
        <taxon>Alphaproteobacteria</taxon>
        <taxon>Hyphomicrobiales</taxon>
        <taxon>Nitrobacteraceae</taxon>
        <taxon>Bradyrhizobium</taxon>
    </lineage>
</organism>
<keyword evidence="7" id="KW-1185">Reference proteome</keyword>
<feature type="binding site" evidence="5">
    <location>
        <position position="210"/>
    </location>
    <ligand>
        <name>substrate</name>
    </ligand>
</feature>
<dbReference type="EC" id="3.5.1.2" evidence="2 5"/>
<gene>
    <name evidence="5" type="primary">glsA</name>
    <name evidence="6" type="ORF">CQ13_24175</name>
</gene>
<dbReference type="PANTHER" id="PTHR12544:SF48">
    <property type="entry name" value="GLUTAMINASE 1"/>
    <property type="match status" value="1"/>
</dbReference>
<keyword evidence="5" id="KW-0007">Acetylation</keyword>
<dbReference type="RefSeq" id="WP_057844000.1">
    <property type="nucleotide sequence ID" value="NZ_LLYA01000146.1"/>
</dbReference>
<keyword evidence="3 5" id="KW-0378">Hydrolase</keyword>
<dbReference type="Pfam" id="PF04960">
    <property type="entry name" value="Glutaminase"/>
    <property type="match status" value="1"/>
</dbReference>
<dbReference type="SUPFAM" id="SSF56601">
    <property type="entry name" value="beta-lactamase/transpeptidase-like"/>
    <property type="match status" value="1"/>
</dbReference>
<feature type="binding site" evidence="5">
    <location>
        <position position="85"/>
    </location>
    <ligand>
        <name>substrate</name>
    </ligand>
</feature>
<comment type="caution">
    <text evidence="5">Lacks conserved residue(s) required for the propagation of feature annotation.</text>
</comment>
<protein>
    <recommendedName>
        <fullName evidence="2 5">Glutaminase</fullName>
        <ecNumber evidence="2 5">3.5.1.2</ecNumber>
    </recommendedName>
</protein>
<dbReference type="GO" id="GO:0006543">
    <property type="term" value="P:L-glutamine catabolic process"/>
    <property type="evidence" value="ECO:0007669"/>
    <property type="project" value="TreeGrafter"/>
</dbReference>